<evidence type="ECO:0000256" key="1">
    <source>
        <dbReference type="SAM" id="MobiDB-lite"/>
    </source>
</evidence>
<organism evidence="2 3">
    <name type="scientific">Tanacetum coccineum</name>
    <dbReference type="NCBI Taxonomy" id="301880"/>
    <lineage>
        <taxon>Eukaryota</taxon>
        <taxon>Viridiplantae</taxon>
        <taxon>Streptophyta</taxon>
        <taxon>Embryophyta</taxon>
        <taxon>Tracheophyta</taxon>
        <taxon>Spermatophyta</taxon>
        <taxon>Magnoliopsida</taxon>
        <taxon>eudicotyledons</taxon>
        <taxon>Gunneridae</taxon>
        <taxon>Pentapetalae</taxon>
        <taxon>asterids</taxon>
        <taxon>campanulids</taxon>
        <taxon>Asterales</taxon>
        <taxon>Asteraceae</taxon>
        <taxon>Asteroideae</taxon>
        <taxon>Anthemideae</taxon>
        <taxon>Anthemidinae</taxon>
        <taxon>Tanacetum</taxon>
    </lineage>
</organism>
<feature type="compositionally biased region" description="Basic and acidic residues" evidence="1">
    <location>
        <begin position="57"/>
        <end position="71"/>
    </location>
</feature>
<reference evidence="2" key="1">
    <citation type="journal article" date="2022" name="Int. J. Mol. Sci.">
        <title>Draft Genome of Tanacetum Coccineum: Genomic Comparison of Closely Related Tanacetum-Family Plants.</title>
        <authorList>
            <person name="Yamashiro T."/>
            <person name="Shiraishi A."/>
            <person name="Nakayama K."/>
            <person name="Satake H."/>
        </authorList>
    </citation>
    <scope>NUCLEOTIDE SEQUENCE</scope>
</reference>
<feature type="compositionally biased region" description="Basic and acidic residues" evidence="1">
    <location>
        <begin position="35"/>
        <end position="47"/>
    </location>
</feature>
<protein>
    <submittedName>
        <fullName evidence="2">Uncharacterized protein</fullName>
    </submittedName>
</protein>
<evidence type="ECO:0000313" key="2">
    <source>
        <dbReference type="EMBL" id="GJT74013.1"/>
    </source>
</evidence>
<sequence length="71" mass="7861">MPAMVVVERQSLAGDDLPVGMIYKLGDVDGLRKKGEVEKENGVRSNDDGVENESEKDDVHKSKARRDYGKV</sequence>
<evidence type="ECO:0000313" key="3">
    <source>
        <dbReference type="Proteomes" id="UP001151760"/>
    </source>
</evidence>
<accession>A0ABQ5GF85</accession>
<feature type="region of interest" description="Disordered" evidence="1">
    <location>
        <begin position="35"/>
        <end position="71"/>
    </location>
</feature>
<reference evidence="2" key="2">
    <citation type="submission" date="2022-01" db="EMBL/GenBank/DDBJ databases">
        <authorList>
            <person name="Yamashiro T."/>
            <person name="Shiraishi A."/>
            <person name="Satake H."/>
            <person name="Nakayama K."/>
        </authorList>
    </citation>
    <scope>NUCLEOTIDE SEQUENCE</scope>
</reference>
<dbReference type="EMBL" id="BQNB010018403">
    <property type="protein sequence ID" value="GJT74013.1"/>
    <property type="molecule type" value="Genomic_DNA"/>
</dbReference>
<keyword evidence="3" id="KW-1185">Reference proteome</keyword>
<name>A0ABQ5GF85_9ASTR</name>
<gene>
    <name evidence="2" type="ORF">Tco_1033299</name>
</gene>
<proteinExistence type="predicted"/>
<comment type="caution">
    <text evidence="2">The sequence shown here is derived from an EMBL/GenBank/DDBJ whole genome shotgun (WGS) entry which is preliminary data.</text>
</comment>
<dbReference type="Proteomes" id="UP001151760">
    <property type="component" value="Unassembled WGS sequence"/>
</dbReference>